<evidence type="ECO:0000256" key="1">
    <source>
        <dbReference type="ARBA" id="ARBA00006357"/>
    </source>
</evidence>
<evidence type="ECO:0000313" key="7">
    <source>
        <dbReference type="EMBL" id="KAK6950938.1"/>
    </source>
</evidence>
<feature type="region of interest" description="Disordered" evidence="5">
    <location>
        <begin position="514"/>
        <end position="545"/>
    </location>
</feature>
<evidence type="ECO:0000313" key="8">
    <source>
        <dbReference type="Proteomes" id="UP001369815"/>
    </source>
</evidence>
<name>A0AAX6ME22_9PEZI</name>
<feature type="region of interest" description="Disordered" evidence="5">
    <location>
        <begin position="288"/>
        <end position="307"/>
    </location>
</feature>
<feature type="compositionally biased region" description="Polar residues" evidence="5">
    <location>
        <begin position="88"/>
        <end position="109"/>
    </location>
</feature>
<dbReference type="InterPro" id="IPR036397">
    <property type="entry name" value="RNaseH_sf"/>
</dbReference>
<organism evidence="7 8">
    <name type="scientific">Daldinia eschscholtzii</name>
    <dbReference type="NCBI Taxonomy" id="292717"/>
    <lineage>
        <taxon>Eukaryota</taxon>
        <taxon>Fungi</taxon>
        <taxon>Dikarya</taxon>
        <taxon>Ascomycota</taxon>
        <taxon>Pezizomycotina</taxon>
        <taxon>Sordariomycetes</taxon>
        <taxon>Xylariomycetidae</taxon>
        <taxon>Xylariales</taxon>
        <taxon>Hypoxylaceae</taxon>
        <taxon>Daldinia</taxon>
    </lineage>
</organism>
<gene>
    <name evidence="7" type="ORF">Daesc_007466</name>
</gene>
<dbReference type="InterPro" id="IPR013520">
    <property type="entry name" value="Ribonucl_H"/>
</dbReference>
<proteinExistence type="inferred from homology"/>
<feature type="compositionally biased region" description="Basic and acidic residues" evidence="5">
    <location>
        <begin position="288"/>
        <end position="304"/>
    </location>
</feature>
<dbReference type="GO" id="GO:0003676">
    <property type="term" value="F:nucleic acid binding"/>
    <property type="evidence" value="ECO:0007669"/>
    <property type="project" value="InterPro"/>
</dbReference>
<sequence>MAGSLAALKNLPCPAGDNCNAFQCLFKHNKDANTTVTAKSSEQPLVNATATAIPPPDQASPRKRIKLDSAISSSPSSGTTEKPPAASGRSSLVRSQVKNNPGATSLQDETTIRKAPEPVLTADRKQHISTGETSQVKVRLSSYSSKTQLSKSSSVSTQASNTLASSSAGQSSKSIPKAAPKADPKKPEALNPRLLKSSPAKHDTRLKLVKALHEQYVRLNTGLKKEIGKGASKLILSDQDLIVKTLDDEQEIAIKRYQIYANAIRNKIMTYKRMTVAQWKEERILATKDNNAENEKDSPAKREPIVTGLTPPQEVDFLHRLVWPLSGLEKYGYVASIPSVEDIEKAKDSVEASGNVEVCDRCTRRFQVFPGRRGEDGALTSNGSCTYHPGKVYFTERGPGKLSKAQKKYRCCHQNVDDDSGGCTTAPTHVFKTTDPNRLASLLNFAETPPNPNVPTDRAICFDCEMGYTVYGLELIRLTALSWPSYELLLDILVQPFGEVLDLNTRYSGVTPEDMVSAERWSPGDDCKPNNAAPTDSTKRSEKPKLKLVPSPKVARDLLFSLISPDTPLVGHGLENDLNAARIIHHTCIDSVLLFPHRRGLPHRNGLRMLMETLLNQKIQKEADETAPEGHDSAEDARAAGELVRLKVRDEWKDLKMKGWSLKDGEIVAPDEAWTVAGAKK</sequence>
<feature type="compositionally biased region" description="Low complexity" evidence="5">
    <location>
        <begin position="140"/>
        <end position="179"/>
    </location>
</feature>
<dbReference type="InterPro" id="IPR034922">
    <property type="entry name" value="REX1-like_exo"/>
</dbReference>
<keyword evidence="8" id="KW-1185">Reference proteome</keyword>
<feature type="region of interest" description="Disordered" evidence="5">
    <location>
        <begin position="46"/>
        <end position="192"/>
    </location>
</feature>
<dbReference type="InterPro" id="IPR012337">
    <property type="entry name" value="RNaseH-like_sf"/>
</dbReference>
<evidence type="ECO:0000256" key="3">
    <source>
        <dbReference type="ARBA" id="ARBA00022801"/>
    </source>
</evidence>
<dbReference type="EMBL" id="JBANMG010000007">
    <property type="protein sequence ID" value="KAK6950938.1"/>
    <property type="molecule type" value="Genomic_DNA"/>
</dbReference>
<dbReference type="AlphaFoldDB" id="A0AAX6ME22"/>
<keyword evidence="4" id="KW-0269">Exonuclease</keyword>
<feature type="compositionally biased region" description="Basic and acidic residues" evidence="5">
    <location>
        <begin position="110"/>
        <end position="126"/>
    </location>
</feature>
<keyword evidence="2" id="KW-0540">Nuclease</keyword>
<evidence type="ECO:0000256" key="4">
    <source>
        <dbReference type="ARBA" id="ARBA00022839"/>
    </source>
</evidence>
<feature type="domain" description="Exonuclease" evidence="6">
    <location>
        <begin position="458"/>
        <end position="653"/>
    </location>
</feature>
<dbReference type="SUPFAM" id="SSF53098">
    <property type="entry name" value="Ribonuclease H-like"/>
    <property type="match status" value="1"/>
</dbReference>
<dbReference type="GO" id="GO:0005634">
    <property type="term" value="C:nucleus"/>
    <property type="evidence" value="ECO:0007669"/>
    <property type="project" value="TreeGrafter"/>
</dbReference>
<evidence type="ECO:0000259" key="6">
    <source>
        <dbReference type="SMART" id="SM00479"/>
    </source>
</evidence>
<dbReference type="Gene3D" id="3.30.420.10">
    <property type="entry name" value="Ribonuclease H-like superfamily/Ribonuclease H"/>
    <property type="match status" value="1"/>
</dbReference>
<keyword evidence="3" id="KW-0378">Hydrolase</keyword>
<dbReference type="SMART" id="SM00479">
    <property type="entry name" value="EXOIII"/>
    <property type="match status" value="1"/>
</dbReference>
<dbReference type="GO" id="GO:0004527">
    <property type="term" value="F:exonuclease activity"/>
    <property type="evidence" value="ECO:0007669"/>
    <property type="project" value="UniProtKB-KW"/>
</dbReference>
<dbReference type="Proteomes" id="UP001369815">
    <property type="component" value="Unassembled WGS sequence"/>
</dbReference>
<dbReference type="CDD" id="cd06145">
    <property type="entry name" value="REX1_like"/>
    <property type="match status" value="1"/>
</dbReference>
<evidence type="ECO:0000256" key="5">
    <source>
        <dbReference type="SAM" id="MobiDB-lite"/>
    </source>
</evidence>
<protein>
    <recommendedName>
        <fullName evidence="6">Exonuclease domain-containing protein</fullName>
    </recommendedName>
</protein>
<reference evidence="7 8" key="1">
    <citation type="journal article" date="2024" name="Front Chem Biol">
        <title>Unveiling the potential of Daldinia eschscholtzii MFLUCC 19-0629 through bioactivity and bioinformatics studies for enhanced sustainable agriculture production.</title>
        <authorList>
            <person name="Brooks S."/>
            <person name="Weaver J.A."/>
            <person name="Klomchit A."/>
            <person name="Alharthi S.A."/>
            <person name="Onlamun T."/>
            <person name="Nurani R."/>
            <person name="Vong T.K."/>
            <person name="Alberti F."/>
            <person name="Greco C."/>
        </authorList>
    </citation>
    <scope>NUCLEOTIDE SEQUENCE [LARGE SCALE GENOMIC DNA]</scope>
    <source>
        <strain evidence="7">MFLUCC 19-0629</strain>
    </source>
</reference>
<evidence type="ECO:0000256" key="2">
    <source>
        <dbReference type="ARBA" id="ARBA00022722"/>
    </source>
</evidence>
<dbReference type="PANTHER" id="PTHR12801">
    <property type="entry name" value="RNA EXONUCLEASE REXO1 / RECO3 FAMILY MEMBER-RELATED"/>
    <property type="match status" value="1"/>
</dbReference>
<accession>A0AAX6ME22</accession>
<dbReference type="PANTHER" id="PTHR12801:SF112">
    <property type="entry name" value="RNA EXONUCLEASE 3"/>
    <property type="match status" value="1"/>
</dbReference>
<comment type="similarity">
    <text evidence="1">Belongs to the REXO1/REXO3 family.</text>
</comment>
<comment type="caution">
    <text evidence="7">The sequence shown here is derived from an EMBL/GenBank/DDBJ whole genome shotgun (WGS) entry which is preliminary data.</text>
</comment>
<dbReference type="InterPro" id="IPR047021">
    <property type="entry name" value="REXO1/3/4-like"/>
</dbReference>